<evidence type="ECO:0000256" key="1">
    <source>
        <dbReference type="SAM" id="MobiDB-lite"/>
    </source>
</evidence>
<evidence type="ECO:0000313" key="4">
    <source>
        <dbReference type="Proteomes" id="UP000095706"/>
    </source>
</evidence>
<evidence type="ECO:0000313" key="3">
    <source>
        <dbReference type="EMBL" id="CUO25216.1"/>
    </source>
</evidence>
<dbReference type="PROSITE" id="PS51257">
    <property type="entry name" value="PROKAR_LIPOPROTEIN"/>
    <property type="match status" value="1"/>
</dbReference>
<proteinExistence type="predicted"/>
<evidence type="ECO:0000256" key="2">
    <source>
        <dbReference type="SAM" id="SignalP"/>
    </source>
</evidence>
<dbReference type="Proteomes" id="UP000095706">
    <property type="component" value="Unassembled WGS sequence"/>
</dbReference>
<accession>A0A174DMF1</accession>
<dbReference type="RefSeq" id="WP_055227518.1">
    <property type="nucleotide sequence ID" value="NZ_CAXSRP010000004.1"/>
</dbReference>
<protein>
    <submittedName>
        <fullName evidence="3">Uncharacterized protein</fullName>
    </submittedName>
</protein>
<feature type="region of interest" description="Disordered" evidence="1">
    <location>
        <begin position="21"/>
        <end position="108"/>
    </location>
</feature>
<sequence>MRRYAWVTAVCLAALMASGCGNQTGQETKQNSVSVSESAASGEPEAKSDDVGSDGDAVKEAGDGLENDEEGKNEKGASAVKLEEGEIYRDDLDGDASEEEVSFSFEGDGKNGHDFENYKYILTLNYGEHVKQFEILGGYEATWIIRTKSGGHYLYQESYHEDGLYSVTVFRVSSDEAVDLGCLDGRIGDNGIEDVNAFSWVERINLLGTYKGERNVGIGSEGLPEAKEDAWKIIWDKKPLVLKQELEVIVQNEDGSTENRVLPAGTELIPQETDKETYLDAETSYGTQCRIEVETEDGYTYMIHGVDEHAYFADLPYAG</sequence>
<feature type="compositionally biased region" description="Basic and acidic residues" evidence="1">
    <location>
        <begin position="44"/>
        <end position="62"/>
    </location>
</feature>
<name>A0A174DMF1_9FIRM</name>
<organism evidence="3 4">
    <name type="scientific">Fusicatenibacter saccharivorans</name>
    <dbReference type="NCBI Taxonomy" id="1150298"/>
    <lineage>
        <taxon>Bacteria</taxon>
        <taxon>Bacillati</taxon>
        <taxon>Bacillota</taxon>
        <taxon>Clostridia</taxon>
        <taxon>Lachnospirales</taxon>
        <taxon>Lachnospiraceae</taxon>
        <taxon>Fusicatenibacter</taxon>
    </lineage>
</organism>
<feature type="compositionally biased region" description="Basic and acidic residues" evidence="1">
    <location>
        <begin position="70"/>
        <end position="91"/>
    </location>
</feature>
<dbReference type="AlphaFoldDB" id="A0A174DMF1"/>
<feature type="chain" id="PRO_5038792328" evidence="2">
    <location>
        <begin position="20"/>
        <end position="319"/>
    </location>
</feature>
<feature type="compositionally biased region" description="Acidic residues" evidence="1">
    <location>
        <begin position="92"/>
        <end position="101"/>
    </location>
</feature>
<feature type="signal peptide" evidence="2">
    <location>
        <begin position="1"/>
        <end position="19"/>
    </location>
</feature>
<keyword evidence="2" id="KW-0732">Signal</keyword>
<dbReference type="EMBL" id="CYYV01000007">
    <property type="protein sequence ID" value="CUO25216.1"/>
    <property type="molecule type" value="Genomic_DNA"/>
</dbReference>
<reference evidence="3 4" key="1">
    <citation type="submission" date="2015-09" db="EMBL/GenBank/DDBJ databases">
        <authorList>
            <consortium name="Pathogen Informatics"/>
        </authorList>
    </citation>
    <scope>NUCLEOTIDE SEQUENCE [LARGE SCALE GENOMIC DNA]</scope>
    <source>
        <strain evidence="3 4">2789STDY5608849</strain>
    </source>
</reference>
<gene>
    <name evidence="3" type="ORF">ERS852406_01564</name>
</gene>
<feature type="compositionally biased region" description="Polar residues" evidence="1">
    <location>
        <begin position="21"/>
        <end position="31"/>
    </location>
</feature>
<feature type="compositionally biased region" description="Low complexity" evidence="1">
    <location>
        <begin position="32"/>
        <end position="43"/>
    </location>
</feature>